<dbReference type="AlphaFoldDB" id="A0A9W6IZH0"/>
<organism evidence="2 3">
    <name type="scientific">Hansschlegelia plantiphila</name>
    <dbReference type="NCBI Taxonomy" id="374655"/>
    <lineage>
        <taxon>Bacteria</taxon>
        <taxon>Pseudomonadati</taxon>
        <taxon>Pseudomonadota</taxon>
        <taxon>Alphaproteobacteria</taxon>
        <taxon>Hyphomicrobiales</taxon>
        <taxon>Methylopilaceae</taxon>
        <taxon>Hansschlegelia</taxon>
    </lineage>
</organism>
<reference evidence="2" key="2">
    <citation type="submission" date="2023-01" db="EMBL/GenBank/DDBJ databases">
        <authorList>
            <person name="Sun Q."/>
            <person name="Evtushenko L."/>
        </authorList>
    </citation>
    <scope>NUCLEOTIDE SEQUENCE</scope>
    <source>
        <strain evidence="2">VKM B-2347</strain>
    </source>
</reference>
<evidence type="ECO:0000313" key="3">
    <source>
        <dbReference type="Proteomes" id="UP001143372"/>
    </source>
</evidence>
<keyword evidence="3" id="KW-1185">Reference proteome</keyword>
<reference evidence="2" key="1">
    <citation type="journal article" date="2014" name="Int. J. Syst. Evol. Microbiol.">
        <title>Complete genome sequence of Corynebacterium casei LMG S-19264T (=DSM 44701T), isolated from a smear-ripened cheese.</title>
        <authorList>
            <consortium name="US DOE Joint Genome Institute (JGI-PGF)"/>
            <person name="Walter F."/>
            <person name="Albersmeier A."/>
            <person name="Kalinowski J."/>
            <person name="Ruckert C."/>
        </authorList>
    </citation>
    <scope>NUCLEOTIDE SEQUENCE</scope>
    <source>
        <strain evidence="2">VKM B-2347</strain>
    </source>
</reference>
<evidence type="ECO:0000313" key="2">
    <source>
        <dbReference type="EMBL" id="GLK66470.1"/>
    </source>
</evidence>
<sequence length="126" mass="11747">MPGPTAAGAAGFAAGAADGAGGPSILEPDADEDAAAAAAVDREEGDSVFAAVAEAADAAGVDGAAGEAGAAFGVRSVAERSSVRGLGRALGASFAPCAVSGPFGSAIGRSSRHGRSGPPTTAPRPN</sequence>
<gene>
    <name evidence="2" type="ORF">GCM10008179_01080</name>
</gene>
<evidence type="ECO:0000256" key="1">
    <source>
        <dbReference type="SAM" id="MobiDB-lite"/>
    </source>
</evidence>
<accession>A0A9W6IZH0</accession>
<dbReference type="EMBL" id="BSFI01000001">
    <property type="protein sequence ID" value="GLK66470.1"/>
    <property type="molecule type" value="Genomic_DNA"/>
</dbReference>
<name>A0A9W6IZH0_9HYPH</name>
<proteinExistence type="predicted"/>
<comment type="caution">
    <text evidence="2">The sequence shown here is derived from an EMBL/GenBank/DDBJ whole genome shotgun (WGS) entry which is preliminary data.</text>
</comment>
<dbReference type="Proteomes" id="UP001143372">
    <property type="component" value="Unassembled WGS sequence"/>
</dbReference>
<feature type="region of interest" description="Disordered" evidence="1">
    <location>
        <begin position="20"/>
        <end position="41"/>
    </location>
</feature>
<feature type="region of interest" description="Disordered" evidence="1">
    <location>
        <begin position="102"/>
        <end position="126"/>
    </location>
</feature>
<protein>
    <submittedName>
        <fullName evidence="2">Uncharacterized protein</fullName>
    </submittedName>
</protein>